<dbReference type="InterPro" id="IPR014284">
    <property type="entry name" value="RNA_pol_sigma-70_dom"/>
</dbReference>
<dbReference type="InterPro" id="IPR053812">
    <property type="entry name" value="HTH_Sigma70_ECF-like"/>
</dbReference>
<reference evidence="5" key="1">
    <citation type="submission" date="2020-07" db="EMBL/GenBank/DDBJ databases">
        <title>Huge and variable diversity of episymbiotic CPR bacteria and DPANN archaea in groundwater ecosystems.</title>
        <authorList>
            <person name="He C.Y."/>
            <person name="Keren R."/>
            <person name="Whittaker M."/>
            <person name="Farag I.F."/>
            <person name="Doudna J."/>
            <person name="Cate J.H.D."/>
            <person name="Banfield J.F."/>
        </authorList>
    </citation>
    <scope>NUCLEOTIDE SEQUENCE</scope>
    <source>
        <strain evidence="5">NC_groundwater_1813_Pr3_B-0.1um_71_17</strain>
    </source>
</reference>
<dbReference type="Gene3D" id="1.10.10.10">
    <property type="entry name" value="Winged helix-like DNA-binding domain superfamily/Winged helix DNA-binding domain"/>
    <property type="match status" value="1"/>
</dbReference>
<dbReference type="SUPFAM" id="SSF88659">
    <property type="entry name" value="Sigma3 and sigma4 domains of RNA polymerase sigma factors"/>
    <property type="match status" value="1"/>
</dbReference>
<dbReference type="InterPro" id="IPR039425">
    <property type="entry name" value="RNA_pol_sigma-70-like"/>
</dbReference>
<dbReference type="AlphaFoldDB" id="A0A933SDH0"/>
<evidence type="ECO:0000256" key="2">
    <source>
        <dbReference type="ARBA" id="ARBA00023082"/>
    </source>
</evidence>
<proteinExistence type="predicted"/>
<evidence type="ECO:0000256" key="1">
    <source>
        <dbReference type="ARBA" id="ARBA00023015"/>
    </source>
</evidence>
<accession>A0A933SDH0</accession>
<keyword evidence="2" id="KW-0731">Sigma factor</keyword>
<evidence type="ECO:0000313" key="5">
    <source>
        <dbReference type="EMBL" id="MBI5170552.1"/>
    </source>
</evidence>
<evidence type="ECO:0000313" key="6">
    <source>
        <dbReference type="Proteomes" id="UP000696931"/>
    </source>
</evidence>
<dbReference type="NCBIfam" id="TIGR02999">
    <property type="entry name" value="Sig-70_X6"/>
    <property type="match status" value="1"/>
</dbReference>
<protein>
    <submittedName>
        <fullName evidence="5">Sigma-70 family RNA polymerase sigma factor</fullName>
    </submittedName>
</protein>
<keyword evidence="1" id="KW-0805">Transcription regulation</keyword>
<evidence type="ECO:0000256" key="3">
    <source>
        <dbReference type="ARBA" id="ARBA00023163"/>
    </source>
</evidence>
<dbReference type="GO" id="GO:0016987">
    <property type="term" value="F:sigma factor activity"/>
    <property type="evidence" value="ECO:0007669"/>
    <property type="project" value="UniProtKB-KW"/>
</dbReference>
<dbReference type="GO" id="GO:0006352">
    <property type="term" value="P:DNA-templated transcription initiation"/>
    <property type="evidence" value="ECO:0007669"/>
    <property type="project" value="InterPro"/>
</dbReference>
<dbReference type="Proteomes" id="UP000696931">
    <property type="component" value="Unassembled WGS sequence"/>
</dbReference>
<dbReference type="NCBIfam" id="TIGR02937">
    <property type="entry name" value="sigma70-ECF"/>
    <property type="match status" value="1"/>
</dbReference>
<keyword evidence="3" id="KW-0804">Transcription</keyword>
<dbReference type="CDD" id="cd06171">
    <property type="entry name" value="Sigma70_r4"/>
    <property type="match status" value="1"/>
</dbReference>
<dbReference type="Pfam" id="PF07638">
    <property type="entry name" value="Sigma70_ECF"/>
    <property type="match status" value="1"/>
</dbReference>
<gene>
    <name evidence="5" type="ORF">HZA61_13775</name>
</gene>
<feature type="domain" description="RNA polymerase sigma-70 ECF-like HTH" evidence="4">
    <location>
        <begin position="9"/>
        <end position="188"/>
    </location>
</feature>
<sequence>MSHDEAQPEITRLLRESASGNAESRERVVALLYAELHRQASHHRWRLSGGQTLNTTALLHEAFLRLSGDSAPEYQDRVHFFRVSGRVMRNVLVDHARRRLAAKRGGGVPDAELTDLDALPEVKDDEVVAVHDALARLEAMDARQARVVELRYFVGLEVTEVAEVLGISAATVKRDWATARAWLQREIESAR</sequence>
<dbReference type="EMBL" id="JACRIW010000097">
    <property type="protein sequence ID" value="MBI5170552.1"/>
    <property type="molecule type" value="Genomic_DNA"/>
</dbReference>
<evidence type="ECO:0000259" key="4">
    <source>
        <dbReference type="Pfam" id="PF07638"/>
    </source>
</evidence>
<dbReference type="InterPro" id="IPR036388">
    <property type="entry name" value="WH-like_DNA-bd_sf"/>
</dbReference>
<comment type="caution">
    <text evidence="5">The sequence shown here is derived from an EMBL/GenBank/DDBJ whole genome shotgun (WGS) entry which is preliminary data.</text>
</comment>
<organism evidence="5 6">
    <name type="scientific">Eiseniibacteriota bacterium</name>
    <dbReference type="NCBI Taxonomy" id="2212470"/>
    <lineage>
        <taxon>Bacteria</taxon>
        <taxon>Candidatus Eiseniibacteriota</taxon>
    </lineage>
</organism>
<name>A0A933SDH0_UNCEI</name>
<dbReference type="InterPro" id="IPR013324">
    <property type="entry name" value="RNA_pol_sigma_r3/r4-like"/>
</dbReference>
<dbReference type="PANTHER" id="PTHR43133:SF39">
    <property type="entry name" value="SIMILAR TO RNA POLYMERASE SIGMA-E FACTOR"/>
    <property type="match status" value="1"/>
</dbReference>
<dbReference type="PANTHER" id="PTHR43133">
    <property type="entry name" value="RNA POLYMERASE ECF-TYPE SIGMA FACTO"/>
    <property type="match status" value="1"/>
</dbReference>
<dbReference type="InterPro" id="IPR011517">
    <property type="entry name" value="RNA_pol_sigma70_ECF-like"/>
</dbReference>